<protein>
    <submittedName>
        <fullName evidence="2">Uncharacterized protein</fullName>
    </submittedName>
</protein>
<keyword evidence="3" id="KW-1185">Reference proteome</keyword>
<keyword evidence="1" id="KW-0472">Membrane</keyword>
<gene>
    <name evidence="2" type="ORF">SAMN05660297_03098</name>
</gene>
<proteinExistence type="predicted"/>
<feature type="transmembrane region" description="Helical" evidence="1">
    <location>
        <begin position="16"/>
        <end position="34"/>
    </location>
</feature>
<feature type="transmembrane region" description="Helical" evidence="1">
    <location>
        <begin position="66"/>
        <end position="86"/>
    </location>
</feature>
<evidence type="ECO:0000313" key="2">
    <source>
        <dbReference type="EMBL" id="SET67258.1"/>
    </source>
</evidence>
<dbReference type="AlphaFoldDB" id="A0A1I0G8T5"/>
<keyword evidence="1" id="KW-1133">Transmembrane helix</keyword>
<accession>A0A1I0G8T5</accession>
<dbReference type="OrthoDB" id="9959363at2"/>
<dbReference type="EMBL" id="FOHU01000019">
    <property type="protein sequence ID" value="SET67258.1"/>
    <property type="molecule type" value="Genomic_DNA"/>
</dbReference>
<evidence type="ECO:0000256" key="1">
    <source>
        <dbReference type="SAM" id="Phobius"/>
    </source>
</evidence>
<organism evidence="2 3">
    <name type="scientific">Natronincola peptidivorans</name>
    <dbReference type="NCBI Taxonomy" id="426128"/>
    <lineage>
        <taxon>Bacteria</taxon>
        <taxon>Bacillati</taxon>
        <taxon>Bacillota</taxon>
        <taxon>Clostridia</taxon>
        <taxon>Peptostreptococcales</taxon>
        <taxon>Natronincolaceae</taxon>
        <taxon>Natronincola</taxon>
    </lineage>
</organism>
<evidence type="ECO:0000313" key="3">
    <source>
        <dbReference type="Proteomes" id="UP000199568"/>
    </source>
</evidence>
<reference evidence="2 3" key="1">
    <citation type="submission" date="2016-10" db="EMBL/GenBank/DDBJ databases">
        <authorList>
            <person name="de Groot N.N."/>
        </authorList>
    </citation>
    <scope>NUCLEOTIDE SEQUENCE [LARGE SCALE GENOMIC DNA]</scope>
    <source>
        <strain evidence="2 3">DSM 18979</strain>
    </source>
</reference>
<feature type="transmembrane region" description="Helical" evidence="1">
    <location>
        <begin position="106"/>
        <end position="127"/>
    </location>
</feature>
<dbReference type="STRING" id="426128.SAMN05660297_03098"/>
<sequence length="134" mass="15481">MALHKNKFMEFIEGRLLLLIGISTTMIGLFSPWVRIEWKHSRGILDSTGMIIFCILIYLTMIKRIAGYRIIASSIAIAILMAVQFMNFPRIMNITWERSFGFSMTYVQTGFFITLFGVLLMMLAGFIKQRQGIR</sequence>
<dbReference type="Proteomes" id="UP000199568">
    <property type="component" value="Unassembled WGS sequence"/>
</dbReference>
<keyword evidence="1" id="KW-0812">Transmembrane</keyword>
<dbReference type="RefSeq" id="WP_090446131.1">
    <property type="nucleotide sequence ID" value="NZ_FOHU01000019.1"/>
</dbReference>
<feature type="transmembrane region" description="Helical" evidence="1">
    <location>
        <begin position="40"/>
        <end position="59"/>
    </location>
</feature>
<name>A0A1I0G8T5_9FIRM</name>